<organism evidence="7 8">
    <name type="scientific">Heracleum sosnowskyi</name>
    <dbReference type="NCBI Taxonomy" id="360622"/>
    <lineage>
        <taxon>Eukaryota</taxon>
        <taxon>Viridiplantae</taxon>
        <taxon>Streptophyta</taxon>
        <taxon>Embryophyta</taxon>
        <taxon>Tracheophyta</taxon>
        <taxon>Spermatophyta</taxon>
        <taxon>Magnoliopsida</taxon>
        <taxon>eudicotyledons</taxon>
        <taxon>Gunneridae</taxon>
        <taxon>Pentapetalae</taxon>
        <taxon>asterids</taxon>
        <taxon>campanulids</taxon>
        <taxon>Apiales</taxon>
        <taxon>Apiaceae</taxon>
        <taxon>Apioideae</taxon>
        <taxon>apioid superclade</taxon>
        <taxon>Tordylieae</taxon>
        <taxon>Tordyliinae</taxon>
        <taxon>Heracleum</taxon>
    </lineage>
</organism>
<dbReference type="InterPro" id="IPR037045">
    <property type="entry name" value="S8pro/Inhibitor_I9_sf"/>
</dbReference>
<evidence type="ECO:0000259" key="5">
    <source>
        <dbReference type="Pfam" id="PF00082"/>
    </source>
</evidence>
<evidence type="ECO:0000313" key="8">
    <source>
        <dbReference type="Proteomes" id="UP001237642"/>
    </source>
</evidence>
<protein>
    <submittedName>
        <fullName evidence="7">Subtilisin-like protease-like protein</fullName>
    </submittedName>
</protein>
<accession>A0AAD8N1R2</accession>
<keyword evidence="2 4" id="KW-0732">Signal</keyword>
<dbReference type="InterPro" id="IPR036852">
    <property type="entry name" value="Peptidase_S8/S53_dom_sf"/>
</dbReference>
<name>A0AAD8N1R2_9APIA</name>
<sequence length="298" mass="33343">MNVLQLLTILVFFRSAFAHGTRMNKKHYIVYMGHHSHPDVESVITANHDMLASVIGRQATFTEYFSSFYFSHPGIYWSPVVLNVELFRSLDGARKASIHHYTKSFRGFSAMLTPDQAQELQENDSVISIFESRTNHVHTTNSWNFLAIDKIKQYNHLPMDIKSDTIVGVIDTGVWPESESFNDRGLGPLPTKFKGECVTGDNFTLSHCNRKIIGARFYYGGIEAVFGPLEKSKRTFFRSARDSDGHGTHLASIVAGSMVANASYYRIGKGTLRGGAPSARLAIYKACWFGICIDADVL</sequence>
<feature type="domain" description="Peptidase S8/S53" evidence="5">
    <location>
        <begin position="163"/>
        <end position="288"/>
    </location>
</feature>
<dbReference type="Gene3D" id="3.30.70.80">
    <property type="entry name" value="Peptidase S8 propeptide/proteinase inhibitor I9"/>
    <property type="match status" value="1"/>
</dbReference>
<keyword evidence="7" id="KW-0378">Hydrolase</keyword>
<comment type="caution">
    <text evidence="7">The sequence shown here is derived from an EMBL/GenBank/DDBJ whole genome shotgun (WGS) entry which is preliminary data.</text>
</comment>
<dbReference type="Pfam" id="PF05922">
    <property type="entry name" value="Inhibitor_I9"/>
    <property type="match status" value="1"/>
</dbReference>
<evidence type="ECO:0000256" key="3">
    <source>
        <dbReference type="PROSITE-ProRule" id="PRU01240"/>
    </source>
</evidence>
<dbReference type="PROSITE" id="PS51892">
    <property type="entry name" value="SUBTILASE"/>
    <property type="match status" value="1"/>
</dbReference>
<evidence type="ECO:0000313" key="7">
    <source>
        <dbReference type="EMBL" id="KAK1398595.1"/>
    </source>
</evidence>
<dbReference type="InterPro" id="IPR010259">
    <property type="entry name" value="S8pro/Inhibitor_I9"/>
</dbReference>
<reference evidence="7" key="2">
    <citation type="submission" date="2023-05" db="EMBL/GenBank/DDBJ databases">
        <authorList>
            <person name="Schelkunov M.I."/>
        </authorList>
    </citation>
    <scope>NUCLEOTIDE SEQUENCE</scope>
    <source>
        <strain evidence="7">Hsosn_3</strain>
        <tissue evidence="7">Leaf</tissue>
    </source>
</reference>
<feature type="chain" id="PRO_5041956333" evidence="4">
    <location>
        <begin position="19"/>
        <end position="298"/>
    </location>
</feature>
<dbReference type="GO" id="GO:0004252">
    <property type="term" value="F:serine-type endopeptidase activity"/>
    <property type="evidence" value="ECO:0007669"/>
    <property type="project" value="InterPro"/>
</dbReference>
<dbReference type="AlphaFoldDB" id="A0AAD8N1R2"/>
<dbReference type="Proteomes" id="UP001237642">
    <property type="component" value="Unassembled WGS sequence"/>
</dbReference>
<dbReference type="GO" id="GO:0006508">
    <property type="term" value="P:proteolysis"/>
    <property type="evidence" value="ECO:0007669"/>
    <property type="project" value="UniProtKB-KW"/>
</dbReference>
<comment type="caution">
    <text evidence="3">Lacks conserved residue(s) required for the propagation of feature annotation.</text>
</comment>
<evidence type="ECO:0000256" key="4">
    <source>
        <dbReference type="SAM" id="SignalP"/>
    </source>
</evidence>
<feature type="signal peptide" evidence="4">
    <location>
        <begin position="1"/>
        <end position="18"/>
    </location>
</feature>
<reference evidence="7" key="1">
    <citation type="submission" date="2023-02" db="EMBL/GenBank/DDBJ databases">
        <title>Genome of toxic invasive species Heracleum sosnowskyi carries increased number of genes despite the absence of recent whole-genome duplications.</title>
        <authorList>
            <person name="Schelkunov M."/>
            <person name="Shtratnikova V."/>
            <person name="Makarenko M."/>
            <person name="Klepikova A."/>
            <person name="Omelchenko D."/>
            <person name="Novikova G."/>
            <person name="Obukhova E."/>
            <person name="Bogdanov V."/>
            <person name="Penin A."/>
            <person name="Logacheva M."/>
        </authorList>
    </citation>
    <scope>NUCLEOTIDE SEQUENCE</scope>
    <source>
        <strain evidence="7">Hsosn_3</strain>
        <tissue evidence="7">Leaf</tissue>
    </source>
</reference>
<comment type="similarity">
    <text evidence="1 3">Belongs to the peptidase S8 family.</text>
</comment>
<evidence type="ECO:0000256" key="1">
    <source>
        <dbReference type="ARBA" id="ARBA00011073"/>
    </source>
</evidence>
<dbReference type="PANTHER" id="PTHR10795">
    <property type="entry name" value="PROPROTEIN CONVERTASE SUBTILISIN/KEXIN"/>
    <property type="match status" value="1"/>
</dbReference>
<dbReference type="InterPro" id="IPR045051">
    <property type="entry name" value="SBT"/>
</dbReference>
<proteinExistence type="inferred from homology"/>
<evidence type="ECO:0000256" key="2">
    <source>
        <dbReference type="ARBA" id="ARBA00022729"/>
    </source>
</evidence>
<keyword evidence="8" id="KW-1185">Reference proteome</keyword>
<gene>
    <name evidence="7" type="ORF">POM88_008458</name>
</gene>
<dbReference type="EMBL" id="JAUIZM010000002">
    <property type="protein sequence ID" value="KAK1398595.1"/>
    <property type="molecule type" value="Genomic_DNA"/>
</dbReference>
<dbReference type="Pfam" id="PF00082">
    <property type="entry name" value="Peptidase_S8"/>
    <property type="match status" value="1"/>
</dbReference>
<dbReference type="SUPFAM" id="SSF52743">
    <property type="entry name" value="Subtilisin-like"/>
    <property type="match status" value="1"/>
</dbReference>
<feature type="domain" description="Inhibitor I9" evidence="6">
    <location>
        <begin position="28"/>
        <end position="138"/>
    </location>
</feature>
<dbReference type="InterPro" id="IPR000209">
    <property type="entry name" value="Peptidase_S8/S53_dom"/>
</dbReference>
<dbReference type="Gene3D" id="3.40.50.200">
    <property type="entry name" value="Peptidase S8/S53 domain"/>
    <property type="match status" value="1"/>
</dbReference>
<evidence type="ECO:0000259" key="6">
    <source>
        <dbReference type="Pfam" id="PF05922"/>
    </source>
</evidence>
<keyword evidence="7" id="KW-0645">Protease</keyword>